<evidence type="ECO:0000313" key="3">
    <source>
        <dbReference type="Proteomes" id="UP001138500"/>
    </source>
</evidence>
<feature type="compositionally biased region" description="Low complexity" evidence="1">
    <location>
        <begin position="1314"/>
        <end position="1329"/>
    </location>
</feature>
<dbReference type="OrthoDB" id="3945592at2759"/>
<dbReference type="Proteomes" id="UP001138500">
    <property type="component" value="Unassembled WGS sequence"/>
</dbReference>
<proteinExistence type="predicted"/>
<feature type="region of interest" description="Disordered" evidence="1">
    <location>
        <begin position="559"/>
        <end position="632"/>
    </location>
</feature>
<feature type="compositionally biased region" description="Basic and acidic residues" evidence="1">
    <location>
        <begin position="818"/>
        <end position="834"/>
    </location>
</feature>
<evidence type="ECO:0000313" key="2">
    <source>
        <dbReference type="EMBL" id="KAH9845877.1"/>
    </source>
</evidence>
<dbReference type="GO" id="GO:0003676">
    <property type="term" value="F:nucleic acid binding"/>
    <property type="evidence" value="ECO:0007669"/>
    <property type="project" value="InterPro"/>
</dbReference>
<feature type="compositionally biased region" description="Polar residues" evidence="1">
    <location>
        <begin position="296"/>
        <end position="309"/>
    </location>
</feature>
<feature type="compositionally biased region" description="Basic and acidic residues" evidence="1">
    <location>
        <begin position="1160"/>
        <end position="1180"/>
    </location>
</feature>
<dbReference type="EMBL" id="RIBY02000001">
    <property type="protein sequence ID" value="KAH9845877.1"/>
    <property type="molecule type" value="Genomic_DNA"/>
</dbReference>
<feature type="compositionally biased region" description="Polar residues" evidence="1">
    <location>
        <begin position="607"/>
        <end position="627"/>
    </location>
</feature>
<feature type="compositionally biased region" description="Polar residues" evidence="1">
    <location>
        <begin position="1596"/>
        <end position="1610"/>
    </location>
</feature>
<feature type="compositionally biased region" description="Polar residues" evidence="1">
    <location>
        <begin position="1195"/>
        <end position="1207"/>
    </location>
</feature>
<keyword evidence="3" id="KW-1185">Reference proteome</keyword>
<feature type="compositionally biased region" description="Polar residues" evidence="1">
    <location>
        <begin position="1380"/>
        <end position="1395"/>
    </location>
</feature>
<feature type="region of interest" description="Disordered" evidence="1">
    <location>
        <begin position="663"/>
        <end position="682"/>
    </location>
</feature>
<organism evidence="2 3">
    <name type="scientific">Teratosphaeria destructans</name>
    <dbReference type="NCBI Taxonomy" id="418781"/>
    <lineage>
        <taxon>Eukaryota</taxon>
        <taxon>Fungi</taxon>
        <taxon>Dikarya</taxon>
        <taxon>Ascomycota</taxon>
        <taxon>Pezizomycotina</taxon>
        <taxon>Dothideomycetes</taxon>
        <taxon>Dothideomycetidae</taxon>
        <taxon>Mycosphaerellales</taxon>
        <taxon>Teratosphaeriaceae</taxon>
        <taxon>Teratosphaeria</taxon>
    </lineage>
</organism>
<feature type="compositionally biased region" description="Polar residues" evidence="1">
    <location>
        <begin position="1282"/>
        <end position="1304"/>
    </location>
</feature>
<feature type="region of interest" description="Disordered" evidence="1">
    <location>
        <begin position="241"/>
        <end position="383"/>
    </location>
</feature>
<feature type="region of interest" description="Disordered" evidence="1">
    <location>
        <begin position="504"/>
        <end position="538"/>
    </location>
</feature>
<feature type="compositionally biased region" description="Polar residues" evidence="1">
    <location>
        <begin position="1539"/>
        <end position="1563"/>
    </location>
</feature>
<feature type="compositionally biased region" description="Low complexity" evidence="1">
    <location>
        <begin position="1355"/>
        <end position="1370"/>
    </location>
</feature>
<feature type="compositionally biased region" description="Low complexity" evidence="1">
    <location>
        <begin position="1396"/>
        <end position="1412"/>
    </location>
</feature>
<feature type="compositionally biased region" description="Basic residues" evidence="1">
    <location>
        <begin position="900"/>
        <end position="913"/>
    </location>
</feature>
<feature type="compositionally biased region" description="Polar residues" evidence="1">
    <location>
        <begin position="1332"/>
        <end position="1345"/>
    </location>
</feature>
<feature type="compositionally biased region" description="Polar residues" evidence="1">
    <location>
        <begin position="1107"/>
        <end position="1117"/>
    </location>
</feature>
<feature type="compositionally biased region" description="Low complexity" evidence="1">
    <location>
        <begin position="1129"/>
        <end position="1146"/>
    </location>
</feature>
<feature type="compositionally biased region" description="Polar residues" evidence="1">
    <location>
        <begin position="1"/>
        <end position="14"/>
    </location>
</feature>
<comment type="caution">
    <text evidence="2">The sequence shown here is derived from an EMBL/GenBank/DDBJ whole genome shotgun (WGS) entry which is preliminary data.</text>
</comment>
<evidence type="ECO:0000256" key="1">
    <source>
        <dbReference type="SAM" id="MobiDB-lite"/>
    </source>
</evidence>
<feature type="compositionally biased region" description="Gly residues" evidence="1">
    <location>
        <begin position="513"/>
        <end position="527"/>
    </location>
</feature>
<feature type="compositionally biased region" description="Basic and acidic residues" evidence="1">
    <location>
        <begin position="258"/>
        <end position="273"/>
    </location>
</feature>
<sequence>MSSARDSGSTSNDTPLFDTFPEPHTLTSSTLRNQQAFDSNQQLLGATRTPGRQSNLSAPAMQSEAPVFTEPVIASSDRYADIAPYMGRIYNADPQKWGSILPWEFPQDSSKRSEEYFLRAAFGDFECHIQGFRFLKQVWYSIAKWNFEIRVPAIAEQWMDHNKDIWTDPTLVEFVLKPSAELRTFSFAAEDVGTYGEKLLGWAVKHIQYLVQLKQHDESSTVKAKGSVTDVESELVQTSVLNTSATKHSPEQIVVDSKQPEGSEDSEKADVTKSAELAPALPVVLDTPPKTAPIRSVSSSGEPSSNFDSSAHMPPGFQVGSDAMYGPAIHNRKRGNSGGGRRFSNYSGGSGRANQKWQPQAPFAPPPFQRPPFRDPSFPHAAAPPVHMQHEMSFLSGGVQDFLPSQQPPPGFQNTGPHLGPSSFDNGPIGPQHGFMPGPMLAHGPVSQPPVYQNAYYNSHDPSHSFNDRSNGRDGIRVFSGSNMPWSQHNEDFFGYNKYGAKRRESMSTRGGSTRGRGGSFGRGGKGSRGRNSLSNAGRRELETFAGDGTFQYLDSHQQRVDPPASGQFSSDARNAEGNAYSSMKWRRRRDTLQLENLPPTRDISDEPSTQQPRAATMGTRQSTSGAAVNDRSVAEAGKVNISITRGESMEVWTSSRIPRDGDLISDKECPEPPIKPIHDPTCREAQEHPERVLTENFIGRECTHVRKLIVFGVPLTLPLEQLAAYFQDHVGAVDKISRNPMRFVMGPFDSAAHQCWITFASHLDAKKAVEMAQGALHWFHGILLRVAVPFEYCKEEHKSYPGFEFPHLHKEASSAFNREARTRRWSSHYDSRPSARTSAINGTPIPAVVPEAQSVEDKGEASGMSSHQTRPRVTGAEGNGAVSGSGTTTPAPSVGPTPKKNKNKNKKSKKAKASSDVASANSARHAEPDAESSSNGLKSHAAEAAPTELRKASESSTEGKYQAASEPSFSPEVAMKAQLPKIALPPPDQRSASKPHGPVQDDDFPKVGSQKEPTASTTREVVVEQLRGDAPGSATSGPATEPESVRASGNTKECMENASVPRLGDEKRVISPNESPNKSDFDDSFHTAADSPNDAEKHSKQGRSRGMSSTTDSSTVVALPATEEISKDTANSDNRSAAASATVAADEVMTAISPASTTSDKDVRKESSVSEARSTKMERPAQQVKPVSVEVFESAQSIQRSASTLSAVPPTPGLSTAPATSALASSPLAPSGPSASAPSQPLKKDQKPKGPTQTESLSLYSRKKAPKPQKQKSKKGGSRAVSSNADVESNASRVVSRVSTPDVQQGARRNDHALSSNNASLANVNALAKQADSSALPNTVSPSSMRHDSSNLNSSAKQTTQQETAATSSNEAPLKPDAPQNQDSSMASKSLSGVSSAFRSPRSSDASARPDCNGSVQGGQSAAEINSEDSWPCRPNTTPPSTGADAIAGPHFHPLSAFRGGGEPRDSGHSGGQHDIPSHDIEHSVVGLGISSAAGQLLSPADEAKSKAKKKKAKKRKKDDGKGTDDEGAEKTGLSVITDKSNSISTSQPSPFAFQFTSNSPVKLSEHDDIGRISHTRPFDQSDSQSQTREDHSEQSSQALDGSTAQATREPTPSSTAASEPSPMKKKIELLQGKRTSKLVVEAPPVKRPASAASNHARRQSSIASAKSSESLTSAGPETRRSSTRVSQPKIVVLQDGESISDVLERVLLNERNSSNGN</sequence>
<evidence type="ECO:0008006" key="4">
    <source>
        <dbReference type="Google" id="ProtNLM"/>
    </source>
</evidence>
<accession>A0A9W7T1P2</accession>
<feature type="compositionally biased region" description="Basic residues" evidence="1">
    <location>
        <begin position="1508"/>
        <end position="1518"/>
    </location>
</feature>
<reference evidence="2 3" key="2">
    <citation type="journal article" date="2021" name="Curr. Genet.">
        <title>Genetic response to nitrogen starvation in the aggressive Eucalyptus foliar pathogen Teratosphaeria destructans.</title>
        <authorList>
            <person name="Havenga M."/>
            <person name="Wingfield B.D."/>
            <person name="Wingfield M.J."/>
            <person name="Dreyer L.L."/>
            <person name="Roets F."/>
            <person name="Aylward J."/>
        </authorList>
    </citation>
    <scope>NUCLEOTIDE SEQUENCE [LARGE SCALE GENOMIC DNA]</scope>
    <source>
        <strain evidence="2">CMW44962</strain>
    </source>
</reference>
<dbReference type="InterPro" id="IPR035979">
    <property type="entry name" value="RBD_domain_sf"/>
</dbReference>
<gene>
    <name evidence="2" type="ORF">Tdes44962_MAKER00087</name>
</gene>
<feature type="compositionally biased region" description="Low complexity" evidence="1">
    <location>
        <begin position="1611"/>
        <end position="1623"/>
    </location>
</feature>
<protein>
    <recommendedName>
        <fullName evidence="4">RRM domain-containing protein</fullName>
    </recommendedName>
</protein>
<feature type="region of interest" description="Disordered" evidence="1">
    <location>
        <begin position="402"/>
        <end position="430"/>
    </location>
</feature>
<name>A0A9W7T1P2_9PEZI</name>
<feature type="region of interest" description="Disordered" evidence="1">
    <location>
        <begin position="1"/>
        <end position="25"/>
    </location>
</feature>
<feature type="compositionally biased region" description="Polar residues" evidence="1">
    <location>
        <begin position="1415"/>
        <end position="1425"/>
    </location>
</feature>
<feature type="compositionally biased region" description="Low complexity" evidence="1">
    <location>
        <begin position="1214"/>
        <end position="1240"/>
    </location>
</feature>
<dbReference type="SUPFAM" id="SSF54928">
    <property type="entry name" value="RNA-binding domain, RBD"/>
    <property type="match status" value="1"/>
</dbReference>
<feature type="compositionally biased region" description="Basic and acidic residues" evidence="1">
    <location>
        <begin position="1565"/>
        <end position="1581"/>
    </location>
</feature>
<feature type="compositionally biased region" description="Basic residues" evidence="1">
    <location>
        <begin position="1262"/>
        <end position="1278"/>
    </location>
</feature>
<reference evidence="2 3" key="1">
    <citation type="journal article" date="2018" name="IMA Fungus">
        <title>IMA Genome-F 10: Nine draft genome sequences of Claviceps purpurea s.lat., including C. arundinis, C. humidiphila, and C. cf. spartinae, pseudomolecules for the pitch canker pathogen Fusarium circinatum, draft genome of Davidsoniella eucalypti, Grosmannia galeiformis, Quambalaria eucalypti, and Teratosphaeria destructans.</title>
        <authorList>
            <person name="Wingfield B.D."/>
            <person name="Liu M."/>
            <person name="Nguyen H.D."/>
            <person name="Lane F.A."/>
            <person name="Morgan S.W."/>
            <person name="De Vos L."/>
            <person name="Wilken P.M."/>
            <person name="Duong T.A."/>
            <person name="Aylward J."/>
            <person name="Coetzee M.P."/>
            <person name="Dadej K."/>
            <person name="De Beer Z.W."/>
            <person name="Findlay W."/>
            <person name="Havenga M."/>
            <person name="Kolarik M."/>
            <person name="Menzies J.G."/>
            <person name="Naidoo K."/>
            <person name="Pochopski O."/>
            <person name="Shoukouhi P."/>
            <person name="Santana Q.C."/>
            <person name="Seifert K.A."/>
            <person name="Soal N."/>
            <person name="Steenkamp E.T."/>
            <person name="Tatham C.T."/>
            <person name="van der Nest M.A."/>
            <person name="Wingfield M.J."/>
        </authorList>
    </citation>
    <scope>NUCLEOTIDE SEQUENCE [LARGE SCALE GENOMIC DNA]</scope>
    <source>
        <strain evidence="2">CMW44962</strain>
    </source>
</reference>
<feature type="compositionally biased region" description="Low complexity" evidence="1">
    <location>
        <begin position="915"/>
        <end position="924"/>
    </location>
</feature>
<feature type="region of interest" description="Disordered" evidence="1">
    <location>
        <begin position="818"/>
        <end position="1692"/>
    </location>
</feature>
<feature type="compositionally biased region" description="Low complexity" evidence="1">
    <location>
        <begin position="1662"/>
        <end position="1676"/>
    </location>
</feature>
<dbReference type="CDD" id="cd00590">
    <property type="entry name" value="RRM_SF"/>
    <property type="match status" value="1"/>
</dbReference>